<gene>
    <name evidence="1" type="ORF">O6H91_15G070100</name>
</gene>
<evidence type="ECO:0000313" key="1">
    <source>
        <dbReference type="EMBL" id="KAJ7529878.1"/>
    </source>
</evidence>
<comment type="caution">
    <text evidence="1">The sequence shown here is derived from an EMBL/GenBank/DDBJ whole genome shotgun (WGS) entry which is preliminary data.</text>
</comment>
<evidence type="ECO:0000313" key="2">
    <source>
        <dbReference type="Proteomes" id="UP001162992"/>
    </source>
</evidence>
<organism evidence="1 2">
    <name type="scientific">Diphasiastrum complanatum</name>
    <name type="common">Issler's clubmoss</name>
    <name type="synonym">Lycopodium complanatum</name>
    <dbReference type="NCBI Taxonomy" id="34168"/>
    <lineage>
        <taxon>Eukaryota</taxon>
        <taxon>Viridiplantae</taxon>
        <taxon>Streptophyta</taxon>
        <taxon>Embryophyta</taxon>
        <taxon>Tracheophyta</taxon>
        <taxon>Lycopodiopsida</taxon>
        <taxon>Lycopodiales</taxon>
        <taxon>Lycopodiaceae</taxon>
        <taxon>Lycopodioideae</taxon>
        <taxon>Diphasiastrum</taxon>
    </lineage>
</organism>
<reference evidence="2" key="1">
    <citation type="journal article" date="2024" name="Proc. Natl. Acad. Sci. U.S.A.">
        <title>Extraordinary preservation of gene collinearity over three hundred million years revealed in homosporous lycophytes.</title>
        <authorList>
            <person name="Li C."/>
            <person name="Wickell D."/>
            <person name="Kuo L.Y."/>
            <person name="Chen X."/>
            <person name="Nie B."/>
            <person name="Liao X."/>
            <person name="Peng D."/>
            <person name="Ji J."/>
            <person name="Jenkins J."/>
            <person name="Williams M."/>
            <person name="Shu S."/>
            <person name="Plott C."/>
            <person name="Barry K."/>
            <person name="Rajasekar S."/>
            <person name="Grimwood J."/>
            <person name="Han X."/>
            <person name="Sun S."/>
            <person name="Hou Z."/>
            <person name="He W."/>
            <person name="Dai G."/>
            <person name="Sun C."/>
            <person name="Schmutz J."/>
            <person name="Leebens-Mack J.H."/>
            <person name="Li F.W."/>
            <person name="Wang L."/>
        </authorList>
    </citation>
    <scope>NUCLEOTIDE SEQUENCE [LARGE SCALE GENOMIC DNA]</scope>
    <source>
        <strain evidence="2">cv. PW_Plant_1</strain>
    </source>
</reference>
<keyword evidence="2" id="KW-1185">Reference proteome</keyword>
<sequence>MKFSSKQGGLLHVLPTSANHSTFAAWKKSNWKQGYNTSLPNGFWNMLPQAKGGGHFSPKPRGMPRRRKTWTRMHPPFKKPHAKNVPCAPRNTTSFIMRANKMGITAPVVSPATPLLQTPVVSPVSWPQESLGDGQVKNDFKVDAYGSMKGCIRLRDMGGSDECTTPISATSQMGESDAEYHLKKPARSLQQLEERLDQGLQRFEMLYQLKAPDQVMYTRMEDQETHIAYLEEENWLLQQRLLQTQQELEELRRRLNPGTLSDVCFNESTGDGSCASPLQKLQGKQHEAYSISWSWNHLPGIVTGRSSANTIILQVMPNVLIVVCVKKI</sequence>
<dbReference type="Proteomes" id="UP001162992">
    <property type="component" value="Chromosome 15"/>
</dbReference>
<dbReference type="EMBL" id="CM055106">
    <property type="protein sequence ID" value="KAJ7529878.1"/>
    <property type="molecule type" value="Genomic_DNA"/>
</dbReference>
<name>A0ACC2BJB9_DIPCM</name>
<accession>A0ACC2BJB9</accession>
<proteinExistence type="predicted"/>
<protein>
    <submittedName>
        <fullName evidence="1">Uncharacterized protein</fullName>
    </submittedName>
</protein>